<evidence type="ECO:0000313" key="4">
    <source>
        <dbReference type="Proteomes" id="UP000193380"/>
    </source>
</evidence>
<dbReference type="Pfam" id="PF00536">
    <property type="entry name" value="SAM_1"/>
    <property type="match status" value="1"/>
</dbReference>
<feature type="compositionally biased region" description="Low complexity" evidence="1">
    <location>
        <begin position="236"/>
        <end position="249"/>
    </location>
</feature>
<dbReference type="InterPro" id="IPR001660">
    <property type="entry name" value="SAM"/>
</dbReference>
<feature type="compositionally biased region" description="Polar residues" evidence="1">
    <location>
        <begin position="608"/>
        <end position="633"/>
    </location>
</feature>
<organism evidence="3 4">
    <name type="scientific">Oncorhynchus mykiss</name>
    <name type="common">Rainbow trout</name>
    <name type="synonym">Salmo gairdneri</name>
    <dbReference type="NCBI Taxonomy" id="8022"/>
    <lineage>
        <taxon>Eukaryota</taxon>
        <taxon>Metazoa</taxon>
        <taxon>Chordata</taxon>
        <taxon>Craniata</taxon>
        <taxon>Vertebrata</taxon>
        <taxon>Euteleostomi</taxon>
        <taxon>Actinopterygii</taxon>
        <taxon>Neopterygii</taxon>
        <taxon>Teleostei</taxon>
        <taxon>Protacanthopterygii</taxon>
        <taxon>Salmoniformes</taxon>
        <taxon>Salmonidae</taxon>
        <taxon>Salmoninae</taxon>
        <taxon>Oncorhynchus</taxon>
    </lineage>
</organism>
<dbReference type="GO" id="GO:0043197">
    <property type="term" value="C:dendritic spine"/>
    <property type="evidence" value="ECO:0007669"/>
    <property type="project" value="TreeGrafter"/>
</dbReference>
<feature type="compositionally biased region" description="Polar residues" evidence="1">
    <location>
        <begin position="578"/>
        <end position="600"/>
    </location>
</feature>
<dbReference type="InterPro" id="IPR013761">
    <property type="entry name" value="SAM/pointed_sf"/>
</dbReference>
<reference evidence="3" key="1">
    <citation type="journal article" date="2014" name="Nat. Commun.">
        <title>The rainbow trout genome provides novel insights into evolution after whole-genome duplication in vertebrates.</title>
        <authorList>
            <person name="Berthelot C."/>
            <person name="Brunet F."/>
            <person name="Chalopin D."/>
            <person name="Juanchich A."/>
            <person name="Bernard M."/>
            <person name="Noel B."/>
            <person name="Bento P."/>
            <person name="Da Silva C."/>
            <person name="Labadie K."/>
            <person name="Alberti A."/>
            <person name="Aury J.M."/>
            <person name="Louis A."/>
            <person name="Dehais P."/>
            <person name="Bardou P."/>
            <person name="Montfort J."/>
            <person name="Klopp C."/>
            <person name="Cabau C."/>
            <person name="Gaspin C."/>
            <person name="Thorgaard G.H."/>
            <person name="Boussaha M."/>
            <person name="Quillet E."/>
            <person name="Guyomard R."/>
            <person name="Galiana D."/>
            <person name="Bobe J."/>
            <person name="Volff J.N."/>
            <person name="Genet C."/>
            <person name="Wincker P."/>
            <person name="Jaillon O."/>
            <person name="Roest Crollius H."/>
            <person name="Guiguen Y."/>
        </authorList>
    </citation>
    <scope>NUCLEOTIDE SEQUENCE [LARGE SCALE GENOMIC DNA]</scope>
</reference>
<feature type="compositionally biased region" description="Polar residues" evidence="1">
    <location>
        <begin position="558"/>
        <end position="568"/>
    </location>
</feature>
<feature type="compositionally biased region" description="Low complexity" evidence="1">
    <location>
        <begin position="727"/>
        <end position="739"/>
    </location>
</feature>
<sequence length="882" mass="94418">MKVTVKKPHSDFVFQPDSLCNSVPVLGVTEEERQSLHTPAMKLARSLSEDIPPPPSTSAPEPPLSAGPHTARRGEHSAPQPLSSQAPAHYQALSTQQQAAHNAQAGWDSQQHGMTTTLQRGGGQHTGDPTEGTRRGGGKMGALRKGYSSATPPTSAAPTTQQQPQQQQVAARERIGGASRGGGVRKGGRGPLVKQPTVEGGLGRHHRGGQGQGGKSSGAKEKSSIPIPTIIVKAPSTSSGSGRSSQGSSMDAEQPPPDIDDPTSPPASPDTSTTPGPPSTVVPSPPQPPVSSPMTPSTVTPQLPPNLENLDFTTQFGGAFVGAARRDRERFRDMRRKSASFFLSSEEDVQGEAGGGGGRGGGGGGGGGGGVEGDGWGGEHPDPYMTYSGGQEFEAHPTKHTTKPTVYPKTMQYKEGGIKDTREALRRQVSTNPPYQSTPPHPHRQANPEDEARRGEGGAADERKQRRQSRPKMEDGFGSTLAACLERPNTLEPRGSTEGVDPGQDLERGEAQRDGMSIEGRRLHSPLSGMKASIINELSSKLQQMSNKSTDDWGQSEMRGQSPISLRSPTMHRYSGDFSASFQSPPTARSTSPLPTSSPQHRPPILTPNLTATPSGSPSHQPTLQPNWTRSPSPQIPTSPSHFSHPPLSPTYSPYPTSPKHRTKYRGAKIFDFQCTPGPELRSSVSRRRAPSPLIYSTDRPSPAPPRPSSLPILPSTHVYNTPFDFPSPLTPSSPSHTLGDSYNPSTPPLFPTSPQPPSALLVSRSLSPTQFLSGASSPSMHMPPSPSCLSYPHHTPPPPAKPFTIKPLSYWTRWDVADWLAYLNLGEHRERFLDNEIDGSHLPSLTKDDFLDLGVTRVGHRMNIERALKTLTDRTLKLKPV</sequence>
<dbReference type="GO" id="GO:0035255">
    <property type="term" value="F:ionotropic glutamate receptor binding"/>
    <property type="evidence" value="ECO:0007669"/>
    <property type="project" value="TreeGrafter"/>
</dbReference>
<dbReference type="GO" id="GO:0030160">
    <property type="term" value="F:synaptic receptor adaptor activity"/>
    <property type="evidence" value="ECO:0007669"/>
    <property type="project" value="TreeGrafter"/>
</dbReference>
<feature type="region of interest" description="Disordered" evidence="1">
    <location>
        <begin position="674"/>
        <end position="758"/>
    </location>
</feature>
<name>A0A060X2H8_ONCMY</name>
<feature type="compositionally biased region" description="Pro residues" evidence="1">
    <location>
        <begin position="746"/>
        <end position="758"/>
    </location>
</feature>
<dbReference type="SMART" id="SM00454">
    <property type="entry name" value="SAM"/>
    <property type="match status" value="1"/>
</dbReference>
<feature type="compositionally biased region" description="Low complexity" evidence="1">
    <location>
        <begin position="292"/>
        <end position="301"/>
    </location>
</feature>
<dbReference type="PROSITE" id="PS50105">
    <property type="entry name" value="SAM_DOMAIN"/>
    <property type="match status" value="1"/>
</dbReference>
<feature type="compositionally biased region" description="Basic and acidic residues" evidence="1">
    <location>
        <begin position="446"/>
        <end position="464"/>
    </location>
</feature>
<dbReference type="InterPro" id="IPR051569">
    <property type="entry name" value="SHANK"/>
</dbReference>
<proteinExistence type="predicted"/>
<feature type="compositionally biased region" description="Gly residues" evidence="1">
    <location>
        <begin position="352"/>
        <end position="376"/>
    </location>
</feature>
<dbReference type="CDD" id="cd09506">
    <property type="entry name" value="SAM_Shank1_2_3"/>
    <property type="match status" value="1"/>
</dbReference>
<feature type="compositionally biased region" description="Pro residues" evidence="1">
    <location>
        <begin position="275"/>
        <end position="291"/>
    </location>
</feature>
<feature type="compositionally biased region" description="Low complexity" evidence="1">
    <location>
        <begin position="148"/>
        <end position="168"/>
    </location>
</feature>
<feature type="region of interest" description="Disordered" evidence="1">
    <location>
        <begin position="342"/>
        <end position="529"/>
    </location>
</feature>
<feature type="region of interest" description="Disordered" evidence="1">
    <location>
        <begin position="31"/>
        <end position="311"/>
    </location>
</feature>
<dbReference type="EMBL" id="FR904749">
    <property type="protein sequence ID" value="CDQ71075.1"/>
    <property type="molecule type" value="Genomic_DNA"/>
</dbReference>
<dbReference type="FunFam" id="1.10.150.50:FF:000006">
    <property type="entry name" value="SH3 and multiple ankyrin repeat domains protein 2"/>
    <property type="match status" value="1"/>
</dbReference>
<dbReference type="AlphaFoldDB" id="A0A060X2H8"/>
<gene>
    <name evidence="3" type="ORF">GSONMT00023227001</name>
</gene>
<dbReference type="Gene3D" id="1.10.150.50">
    <property type="entry name" value="Transcription Factor, Ets-1"/>
    <property type="match status" value="1"/>
</dbReference>
<dbReference type="PANTHER" id="PTHR24135:SF3">
    <property type="entry name" value="SH3 AND MULTIPLE ANKYRIN REPEAT DOMAINS PROTEIN 1"/>
    <property type="match status" value="1"/>
</dbReference>
<dbReference type="PANTHER" id="PTHR24135">
    <property type="entry name" value="SH3 AND MULTIPLE ANKYRIN REPEAT DOMAINS PROTEIN"/>
    <property type="match status" value="1"/>
</dbReference>
<dbReference type="STRING" id="8022.A0A060X2H8"/>
<dbReference type="GO" id="GO:0014069">
    <property type="term" value="C:postsynaptic density"/>
    <property type="evidence" value="ECO:0007669"/>
    <property type="project" value="TreeGrafter"/>
</dbReference>
<dbReference type="PaxDb" id="8022-A0A060X2H8"/>
<feature type="compositionally biased region" description="Low complexity" evidence="1">
    <location>
        <begin position="638"/>
        <end position="655"/>
    </location>
</feature>
<dbReference type="SUPFAM" id="SSF47769">
    <property type="entry name" value="SAM/Pointed domain"/>
    <property type="match status" value="1"/>
</dbReference>
<protein>
    <recommendedName>
        <fullName evidence="2">SAM domain-containing protein</fullName>
    </recommendedName>
</protein>
<dbReference type="GO" id="GO:0045211">
    <property type="term" value="C:postsynaptic membrane"/>
    <property type="evidence" value="ECO:0007669"/>
    <property type="project" value="TreeGrafter"/>
</dbReference>
<evidence type="ECO:0000256" key="1">
    <source>
        <dbReference type="SAM" id="MobiDB-lite"/>
    </source>
</evidence>
<feature type="compositionally biased region" description="Pro residues" evidence="1">
    <location>
        <begin position="51"/>
        <end position="65"/>
    </location>
</feature>
<evidence type="ECO:0000313" key="3">
    <source>
        <dbReference type="EMBL" id="CDQ71075.1"/>
    </source>
</evidence>
<feature type="region of interest" description="Disordered" evidence="1">
    <location>
        <begin position="543"/>
        <end position="661"/>
    </location>
</feature>
<reference evidence="3" key="2">
    <citation type="submission" date="2014-03" db="EMBL/GenBank/DDBJ databases">
        <authorList>
            <person name="Genoscope - CEA"/>
        </authorList>
    </citation>
    <scope>NUCLEOTIDE SEQUENCE</scope>
</reference>
<dbReference type="Proteomes" id="UP000193380">
    <property type="component" value="Unassembled WGS sequence"/>
</dbReference>
<feature type="compositionally biased region" description="Basic and acidic residues" evidence="1">
    <location>
        <begin position="416"/>
        <end position="426"/>
    </location>
</feature>
<feature type="region of interest" description="Disordered" evidence="1">
    <location>
        <begin position="772"/>
        <end position="794"/>
    </location>
</feature>
<feature type="domain" description="SAM" evidence="2">
    <location>
        <begin position="812"/>
        <end position="875"/>
    </location>
</feature>
<accession>A0A060X2H8</accession>
<evidence type="ECO:0000259" key="2">
    <source>
        <dbReference type="PROSITE" id="PS50105"/>
    </source>
</evidence>
<feature type="compositionally biased region" description="Polar residues" evidence="1">
    <location>
        <begin position="80"/>
        <end position="119"/>
    </location>
</feature>